<keyword evidence="2" id="KW-1185">Reference proteome</keyword>
<comment type="caution">
    <text evidence="1">The sequence shown here is derived from an EMBL/GenBank/DDBJ whole genome shotgun (WGS) entry which is preliminary data.</text>
</comment>
<evidence type="ECO:0000313" key="2">
    <source>
        <dbReference type="Proteomes" id="UP000299102"/>
    </source>
</evidence>
<name>A0A4C1WH41_EUMVA</name>
<gene>
    <name evidence="1" type="ORF">EVAR_30100_1</name>
</gene>
<evidence type="ECO:0000313" key="1">
    <source>
        <dbReference type="EMBL" id="GBP50393.1"/>
    </source>
</evidence>
<proteinExistence type="predicted"/>
<dbReference type="Proteomes" id="UP000299102">
    <property type="component" value="Unassembled WGS sequence"/>
</dbReference>
<sequence>MKQRKALRPYSVRICTKETAASGTTLVHRVGGENDMDLSSTTVVAATGALGTRNATGRSVTALGSYRSGL</sequence>
<reference evidence="1 2" key="1">
    <citation type="journal article" date="2019" name="Commun. Biol.">
        <title>The bagworm genome reveals a unique fibroin gene that provides high tensile strength.</title>
        <authorList>
            <person name="Kono N."/>
            <person name="Nakamura H."/>
            <person name="Ohtoshi R."/>
            <person name="Tomita M."/>
            <person name="Numata K."/>
            <person name="Arakawa K."/>
        </authorList>
    </citation>
    <scope>NUCLEOTIDE SEQUENCE [LARGE SCALE GENOMIC DNA]</scope>
</reference>
<protein>
    <submittedName>
        <fullName evidence="1">Uncharacterized protein</fullName>
    </submittedName>
</protein>
<dbReference type="EMBL" id="BGZK01000565">
    <property type="protein sequence ID" value="GBP50393.1"/>
    <property type="molecule type" value="Genomic_DNA"/>
</dbReference>
<organism evidence="1 2">
    <name type="scientific">Eumeta variegata</name>
    <name type="common">Bagworm moth</name>
    <name type="synonym">Eumeta japonica</name>
    <dbReference type="NCBI Taxonomy" id="151549"/>
    <lineage>
        <taxon>Eukaryota</taxon>
        <taxon>Metazoa</taxon>
        <taxon>Ecdysozoa</taxon>
        <taxon>Arthropoda</taxon>
        <taxon>Hexapoda</taxon>
        <taxon>Insecta</taxon>
        <taxon>Pterygota</taxon>
        <taxon>Neoptera</taxon>
        <taxon>Endopterygota</taxon>
        <taxon>Lepidoptera</taxon>
        <taxon>Glossata</taxon>
        <taxon>Ditrysia</taxon>
        <taxon>Tineoidea</taxon>
        <taxon>Psychidae</taxon>
        <taxon>Oiketicinae</taxon>
        <taxon>Eumeta</taxon>
    </lineage>
</organism>
<dbReference type="AlphaFoldDB" id="A0A4C1WH41"/>
<accession>A0A4C1WH41</accession>